<dbReference type="InterPro" id="IPR011992">
    <property type="entry name" value="EF-hand-dom_pair"/>
</dbReference>
<dbReference type="GO" id="GO:0005509">
    <property type="term" value="F:calcium ion binding"/>
    <property type="evidence" value="ECO:0007669"/>
    <property type="project" value="InterPro"/>
</dbReference>
<sequence length="374" mass="38784">EGAGVPPVGWGPGARGGALLKPEPPPVGYAAPLSSPWSGLAPACTSGHTSPLGVPGPPAAARAKGRQEAGRPGGGARGGAGPGRGRGRGGARQRGPALAARRRARRRRGGGGIRGAIYIARGAGSRRGGGAGSLAGAEPLAQLAAAAVGGGTALSAHGAPAAAVAEAPCGPGPCAATLALSASLPRSHHDAEFPWLEAQDQRCRDQIMQADQLTEEQIAEFKEAFSLFDKDGDGTITTKELGTVMRSLGQNPTEAELQDMINEVDADGNGTIDFPEFLTMMARKMKDTDSEEEIREAFRVFDKDGNGYISAAELRHVMTNLGEKLTDEEVDEMIREADIDGDGQVNYEGEPPRWLSLLCDGPPCRTCEQVNYCS</sequence>
<dbReference type="InterPro" id="IPR002048">
    <property type="entry name" value="EF_hand_dom"/>
</dbReference>
<evidence type="ECO:0000256" key="4">
    <source>
        <dbReference type="ARBA" id="ARBA00022737"/>
    </source>
</evidence>
<comment type="similarity">
    <text evidence="2">Belongs to the calmodulin family.</text>
</comment>
<keyword evidence="5" id="KW-0106">Calcium</keyword>
<feature type="domain" description="EF-hand" evidence="7">
    <location>
        <begin position="289"/>
        <end position="324"/>
    </location>
</feature>
<evidence type="ECO:0000313" key="9">
    <source>
        <dbReference type="Proteomes" id="UP000694520"/>
    </source>
</evidence>
<feature type="domain" description="EF-hand" evidence="7">
    <location>
        <begin position="252"/>
        <end position="287"/>
    </location>
</feature>
<evidence type="ECO:0000256" key="1">
    <source>
        <dbReference type="ARBA" id="ARBA00004647"/>
    </source>
</evidence>
<dbReference type="InterPro" id="IPR018247">
    <property type="entry name" value="EF_Hand_1_Ca_BS"/>
</dbReference>
<evidence type="ECO:0000256" key="3">
    <source>
        <dbReference type="ARBA" id="ARBA00022723"/>
    </source>
</evidence>
<reference evidence="8" key="2">
    <citation type="submission" date="2025-08" db="UniProtKB">
        <authorList>
            <consortium name="Ensembl"/>
        </authorList>
    </citation>
    <scope>IDENTIFICATION</scope>
</reference>
<dbReference type="PROSITE" id="PS00018">
    <property type="entry name" value="EF_HAND_1"/>
    <property type="match status" value="3"/>
</dbReference>
<reference evidence="8" key="1">
    <citation type="submission" date="2019-05" db="EMBL/GenBank/DDBJ databases">
        <authorList>
            <person name="Zhang S."/>
            <person name="Liu J."/>
        </authorList>
    </citation>
    <scope>NUCLEOTIDE SEQUENCE [LARGE SCALE GENOMIC DNA]</scope>
</reference>
<name>A0A8B9WTP1_BOSMU</name>
<keyword evidence="3" id="KW-0479">Metal-binding</keyword>
<dbReference type="PANTHER" id="PTHR23048">
    <property type="entry name" value="MYOSIN LIGHT CHAIN 1, 3"/>
    <property type="match status" value="1"/>
</dbReference>
<feature type="region of interest" description="Disordered" evidence="6">
    <location>
        <begin position="1"/>
        <end position="108"/>
    </location>
</feature>
<feature type="compositionally biased region" description="Gly residues" evidence="6">
    <location>
        <begin position="71"/>
        <end position="84"/>
    </location>
</feature>
<dbReference type="PANTHER" id="PTHR23048:SF0">
    <property type="entry name" value="CALMODULIN LIKE 3"/>
    <property type="match status" value="1"/>
</dbReference>
<dbReference type="PROSITE" id="PS50222">
    <property type="entry name" value="EF_HAND_2"/>
    <property type="match status" value="3"/>
</dbReference>
<accession>A0A8B9WTP1</accession>
<dbReference type="FunFam" id="1.10.238.10:FF:000527">
    <property type="entry name" value="Calmodulin-3"/>
    <property type="match status" value="1"/>
</dbReference>
<reference evidence="8" key="3">
    <citation type="submission" date="2025-09" db="UniProtKB">
        <authorList>
            <consortium name="Ensembl"/>
        </authorList>
    </citation>
    <scope>IDENTIFICATION</scope>
</reference>
<protein>
    <recommendedName>
        <fullName evidence="7">EF-hand domain-containing protein</fullName>
    </recommendedName>
</protein>
<evidence type="ECO:0000313" key="8">
    <source>
        <dbReference type="Ensembl" id="ENSBGRP00000010412.1"/>
    </source>
</evidence>
<keyword evidence="4" id="KW-0677">Repeat</keyword>
<evidence type="ECO:0000256" key="5">
    <source>
        <dbReference type="ARBA" id="ARBA00022837"/>
    </source>
</evidence>
<comment type="subcellular location">
    <subcellularLocation>
        <location evidence="1">Cytoplasm</location>
        <location evidence="1">Cytoskeleton</location>
        <location evidence="1">Spindle pole</location>
    </subcellularLocation>
</comment>
<dbReference type="AlphaFoldDB" id="A0A8B9WTP1"/>
<dbReference type="CDD" id="cd00051">
    <property type="entry name" value="EFh"/>
    <property type="match status" value="2"/>
</dbReference>
<dbReference type="Pfam" id="PF13499">
    <property type="entry name" value="EF-hand_7"/>
    <property type="match status" value="2"/>
</dbReference>
<dbReference type="Ensembl" id="ENSBGRT00000011980.1">
    <property type="protein sequence ID" value="ENSBGRP00000010412.1"/>
    <property type="gene ID" value="ENSBGRG00000006481.1"/>
</dbReference>
<dbReference type="GeneTree" id="ENSGT00950000182980"/>
<dbReference type="SMART" id="SM00054">
    <property type="entry name" value="EFh"/>
    <property type="match status" value="4"/>
</dbReference>
<organism evidence="8 9">
    <name type="scientific">Bos mutus grunniens</name>
    <name type="common">Wild yak</name>
    <name type="synonym">Bos grunniens</name>
    <dbReference type="NCBI Taxonomy" id="30521"/>
    <lineage>
        <taxon>Eukaryota</taxon>
        <taxon>Metazoa</taxon>
        <taxon>Chordata</taxon>
        <taxon>Craniata</taxon>
        <taxon>Vertebrata</taxon>
        <taxon>Euteleostomi</taxon>
        <taxon>Mammalia</taxon>
        <taxon>Eutheria</taxon>
        <taxon>Laurasiatheria</taxon>
        <taxon>Artiodactyla</taxon>
        <taxon>Ruminantia</taxon>
        <taxon>Pecora</taxon>
        <taxon>Bovidae</taxon>
        <taxon>Bovinae</taxon>
        <taxon>Bos</taxon>
    </lineage>
</organism>
<keyword evidence="9" id="KW-1185">Reference proteome</keyword>
<dbReference type="GO" id="GO:0000922">
    <property type="term" value="C:spindle pole"/>
    <property type="evidence" value="ECO:0007669"/>
    <property type="project" value="UniProtKB-SubCell"/>
</dbReference>
<evidence type="ECO:0000259" key="7">
    <source>
        <dbReference type="PROSITE" id="PS50222"/>
    </source>
</evidence>
<dbReference type="SUPFAM" id="SSF47473">
    <property type="entry name" value="EF-hand"/>
    <property type="match status" value="1"/>
</dbReference>
<evidence type="ECO:0000256" key="2">
    <source>
        <dbReference type="ARBA" id="ARBA00009763"/>
    </source>
</evidence>
<dbReference type="GO" id="GO:0016460">
    <property type="term" value="C:myosin II complex"/>
    <property type="evidence" value="ECO:0007669"/>
    <property type="project" value="TreeGrafter"/>
</dbReference>
<feature type="domain" description="EF-hand" evidence="7">
    <location>
        <begin position="216"/>
        <end position="251"/>
    </location>
</feature>
<dbReference type="Gene3D" id="1.10.238.10">
    <property type="entry name" value="EF-hand"/>
    <property type="match status" value="2"/>
</dbReference>
<evidence type="ECO:0000256" key="6">
    <source>
        <dbReference type="SAM" id="MobiDB-lite"/>
    </source>
</evidence>
<dbReference type="Proteomes" id="UP000694520">
    <property type="component" value="Chromosome 11"/>
</dbReference>
<dbReference type="InterPro" id="IPR050230">
    <property type="entry name" value="CALM/Myosin/TropC-like"/>
</dbReference>
<proteinExistence type="inferred from homology"/>